<reference evidence="2" key="2">
    <citation type="journal article" date="2023" name="IMA Fungus">
        <title>Comparative genomic study of the Penicillium genus elucidates a diverse pangenome and 15 lateral gene transfer events.</title>
        <authorList>
            <person name="Petersen C."/>
            <person name="Sorensen T."/>
            <person name="Nielsen M.R."/>
            <person name="Sondergaard T.E."/>
            <person name="Sorensen J.L."/>
            <person name="Fitzpatrick D.A."/>
            <person name="Frisvad J.C."/>
            <person name="Nielsen K.L."/>
        </authorList>
    </citation>
    <scope>NUCLEOTIDE SEQUENCE</scope>
    <source>
        <strain evidence="2">IBT 21917</strain>
    </source>
</reference>
<keyword evidence="3" id="KW-1185">Reference proteome</keyword>
<dbReference type="OrthoDB" id="4507197at2759"/>
<feature type="region of interest" description="Disordered" evidence="1">
    <location>
        <begin position="1"/>
        <end position="25"/>
    </location>
</feature>
<evidence type="ECO:0000313" key="3">
    <source>
        <dbReference type="Proteomes" id="UP001146351"/>
    </source>
</evidence>
<name>A0A9W9LLR9_9EURO</name>
<dbReference type="EMBL" id="JAPQKO010000005">
    <property type="protein sequence ID" value="KAJ5162545.1"/>
    <property type="molecule type" value="Genomic_DNA"/>
</dbReference>
<comment type="caution">
    <text evidence="2">The sequence shown here is derived from an EMBL/GenBank/DDBJ whole genome shotgun (WGS) entry which is preliminary data.</text>
</comment>
<sequence length="333" mass="38064">MGPILTGHPREPLVQSMARPEDDAEGPERAAFVIWEAMARLAKVSQDVAKSCGHLLRIDIARTIKDESPHSPLLAYLNAAGIQKHIEPWQQILMFFARTQRSWDIVWRHAQARPASPDPMDHDEPEPESEPEPFELRPIEIALLEFCVDLLRQKIRNDEYGCALVCATAVLGCGPFGWATAENFPPKISSIIKISRFLVLHKALRLDPQSVEIRRGFAGQNGRRWFPGDMVDSPPPSSQMLGQFTQEQRRHPQRTLPEWVKYMVDTFMVRGTNGPVQWLLDLRIYSMKVFFNTLAEGYIGWKSGDELLYKQIHFTIGDFRGFVYGLVGRMRQQ</sequence>
<accession>A0A9W9LLR9</accession>
<organism evidence="2 3">
    <name type="scientific">Penicillium capsulatum</name>
    <dbReference type="NCBI Taxonomy" id="69766"/>
    <lineage>
        <taxon>Eukaryota</taxon>
        <taxon>Fungi</taxon>
        <taxon>Dikarya</taxon>
        <taxon>Ascomycota</taxon>
        <taxon>Pezizomycotina</taxon>
        <taxon>Eurotiomycetes</taxon>
        <taxon>Eurotiomycetidae</taxon>
        <taxon>Eurotiales</taxon>
        <taxon>Aspergillaceae</taxon>
        <taxon>Penicillium</taxon>
    </lineage>
</organism>
<proteinExistence type="predicted"/>
<dbReference type="AlphaFoldDB" id="A0A9W9LLR9"/>
<dbReference type="Proteomes" id="UP001146351">
    <property type="component" value="Unassembled WGS sequence"/>
</dbReference>
<reference evidence="2" key="1">
    <citation type="submission" date="2022-11" db="EMBL/GenBank/DDBJ databases">
        <authorList>
            <person name="Petersen C."/>
        </authorList>
    </citation>
    <scope>NUCLEOTIDE SEQUENCE</scope>
    <source>
        <strain evidence="2">IBT 21917</strain>
    </source>
</reference>
<evidence type="ECO:0000256" key="1">
    <source>
        <dbReference type="SAM" id="MobiDB-lite"/>
    </source>
</evidence>
<evidence type="ECO:0000313" key="2">
    <source>
        <dbReference type="EMBL" id="KAJ5162545.1"/>
    </source>
</evidence>
<gene>
    <name evidence="2" type="ORF">N7492_007937</name>
</gene>
<protein>
    <submittedName>
        <fullName evidence="2">Uncharacterized protein</fullName>
    </submittedName>
</protein>